<evidence type="ECO:0000313" key="2">
    <source>
        <dbReference type="Proteomes" id="UP000186469"/>
    </source>
</evidence>
<name>A0A1M7RWM0_9BACT</name>
<keyword evidence="2" id="KW-1185">Reference proteome</keyword>
<accession>A0A1M7RWM0</accession>
<sequence>MSCVAYFIGKNIPKYSDYDFILKYAQANQVQILGFYVCPIDLQHYGRVDTLITAGAAYDFIKYVEKQDMTTAQEVFKPLIDFLEPHSISVSIQVIYGDKGVKECLTKLKENYAKLLVLPSNLK</sequence>
<evidence type="ECO:0000313" key="1">
    <source>
        <dbReference type="EMBL" id="SHN50561.1"/>
    </source>
</evidence>
<proteinExistence type="predicted"/>
<dbReference type="AlphaFoldDB" id="A0A1M7RWM0"/>
<dbReference type="Proteomes" id="UP000186469">
    <property type="component" value="Unassembled WGS sequence"/>
</dbReference>
<gene>
    <name evidence="1" type="ORF">SAMN02745728_00261</name>
</gene>
<dbReference type="EMBL" id="FRDI01000002">
    <property type="protein sequence ID" value="SHN50561.1"/>
    <property type="molecule type" value="Genomic_DNA"/>
</dbReference>
<reference evidence="1 2" key="1">
    <citation type="submission" date="2016-12" db="EMBL/GenBank/DDBJ databases">
        <authorList>
            <person name="Song W.-J."/>
            <person name="Kurnit D.M."/>
        </authorList>
    </citation>
    <scope>NUCLEOTIDE SEQUENCE [LARGE SCALE GENOMIC DNA]</scope>
    <source>
        <strain evidence="1 2">DSM 11393</strain>
    </source>
</reference>
<organism evidence="1 2">
    <name type="scientific">Desulfovibrio litoralis DSM 11393</name>
    <dbReference type="NCBI Taxonomy" id="1121455"/>
    <lineage>
        <taxon>Bacteria</taxon>
        <taxon>Pseudomonadati</taxon>
        <taxon>Thermodesulfobacteriota</taxon>
        <taxon>Desulfovibrionia</taxon>
        <taxon>Desulfovibrionales</taxon>
        <taxon>Desulfovibrionaceae</taxon>
        <taxon>Desulfovibrio</taxon>
    </lineage>
</organism>
<protein>
    <submittedName>
        <fullName evidence="1">Uncharacterized protein</fullName>
    </submittedName>
</protein>
<dbReference type="RefSeq" id="WP_072695700.1">
    <property type="nucleotide sequence ID" value="NZ_FRDI01000002.1"/>
</dbReference>
<dbReference type="STRING" id="1121455.SAMN02745728_00261"/>